<reference evidence="3 4" key="1">
    <citation type="submission" date="2014-06" db="EMBL/GenBank/DDBJ databases">
        <title>Functional and comparative genomic analyses of the Drosophila gut microbiota identify candidate symbiosis factors.</title>
        <authorList>
            <person name="Newell P.D."/>
            <person name="Chaston J.M."/>
            <person name="Douglas A.E."/>
        </authorList>
    </citation>
    <scope>NUCLEOTIDE SEQUENCE [LARGE SCALE GENOMIC DNA]</scope>
    <source>
        <strain evidence="3 4">DmCS_006</strain>
    </source>
</reference>
<dbReference type="Proteomes" id="UP000029448">
    <property type="component" value="Unassembled WGS sequence"/>
</dbReference>
<name>A0A094ZSR5_9PROT</name>
<evidence type="ECO:0000313" key="3">
    <source>
        <dbReference type="EMBL" id="KGB25196.1"/>
    </source>
</evidence>
<feature type="region of interest" description="Disordered" evidence="1">
    <location>
        <begin position="35"/>
        <end position="120"/>
    </location>
</feature>
<dbReference type="STRING" id="104102.AtDm6_0877"/>
<feature type="compositionally biased region" description="Low complexity" evidence="1">
    <location>
        <begin position="41"/>
        <end position="51"/>
    </location>
</feature>
<accession>A0A094ZSR5</accession>
<gene>
    <name evidence="3" type="ORF">AtDm6_0877</name>
</gene>
<feature type="compositionally biased region" description="Basic and acidic residues" evidence="1">
    <location>
        <begin position="79"/>
        <end position="94"/>
    </location>
</feature>
<feature type="compositionally biased region" description="Gly residues" evidence="1">
    <location>
        <begin position="106"/>
        <end position="120"/>
    </location>
</feature>
<evidence type="ECO:0000256" key="1">
    <source>
        <dbReference type="SAM" id="MobiDB-lite"/>
    </source>
</evidence>
<dbReference type="AlphaFoldDB" id="A0A094ZSR5"/>
<protein>
    <submittedName>
        <fullName evidence="3">Uncharacterized protein</fullName>
    </submittedName>
</protein>
<dbReference type="PATRIC" id="fig|104102.7.peg.871"/>
<organism evidence="3 4">
    <name type="scientific">Acetobacter tropicalis</name>
    <dbReference type="NCBI Taxonomy" id="104102"/>
    <lineage>
        <taxon>Bacteria</taxon>
        <taxon>Pseudomonadati</taxon>
        <taxon>Pseudomonadota</taxon>
        <taxon>Alphaproteobacteria</taxon>
        <taxon>Acetobacterales</taxon>
        <taxon>Acetobacteraceae</taxon>
        <taxon>Acetobacter</taxon>
    </lineage>
</organism>
<keyword evidence="2" id="KW-0812">Transmembrane</keyword>
<dbReference type="GeneID" id="89477686"/>
<keyword evidence="2" id="KW-0472">Membrane</keyword>
<keyword evidence="2" id="KW-1133">Transmembrane helix</keyword>
<evidence type="ECO:0000313" key="4">
    <source>
        <dbReference type="Proteomes" id="UP000029448"/>
    </source>
</evidence>
<evidence type="ECO:0000256" key="2">
    <source>
        <dbReference type="SAM" id="Phobius"/>
    </source>
</evidence>
<dbReference type="EMBL" id="JOKM01000021">
    <property type="protein sequence ID" value="KGB25196.1"/>
    <property type="molecule type" value="Genomic_DNA"/>
</dbReference>
<proteinExistence type="predicted"/>
<dbReference type="RefSeq" id="WP_150395667.1">
    <property type="nucleotide sequence ID" value="NZ_JACAOJ010000002.1"/>
</dbReference>
<feature type="transmembrane region" description="Helical" evidence="2">
    <location>
        <begin position="12"/>
        <end position="32"/>
    </location>
</feature>
<sequence>MEKDPLSRRVLGWTVVLGALVGSIGVIGFGNFQRSREAAQRQHAAACAQADPARRPEDCDDTEQRGGGGHGVFVSSRRYGHDGADEGDEGEGRRGGGAGEESAGHAGFGEGAAGHAGGGE</sequence>
<comment type="caution">
    <text evidence="3">The sequence shown here is derived from an EMBL/GenBank/DDBJ whole genome shotgun (WGS) entry which is preliminary data.</text>
</comment>
<keyword evidence="4" id="KW-1185">Reference proteome</keyword>